<dbReference type="Pfam" id="PF05746">
    <property type="entry name" value="DALR_1"/>
    <property type="match status" value="1"/>
</dbReference>
<dbReference type="InterPro" id="IPR009080">
    <property type="entry name" value="tRNAsynth_Ia_anticodon-bd"/>
</dbReference>
<evidence type="ECO:0000256" key="1">
    <source>
        <dbReference type="ARBA" id="ARBA00004496"/>
    </source>
</evidence>
<dbReference type="Proteomes" id="UP000254794">
    <property type="component" value="Unassembled WGS sequence"/>
</dbReference>
<protein>
    <recommendedName>
        <fullName evidence="11">Glycine--tRNA ligase beta subunit</fullName>
        <ecNumber evidence="11">6.1.1.14</ecNumber>
    </recommendedName>
    <alternativeName>
        <fullName evidence="11">Glycyl-tRNA synthetase beta subunit</fullName>
        <shortName evidence="11">GlyRS</shortName>
    </alternativeName>
</protein>
<keyword evidence="15" id="KW-1185">Reference proteome</keyword>
<organism evidence="14 15">
    <name type="scientific">Legionella busanensis</name>
    <dbReference type="NCBI Taxonomy" id="190655"/>
    <lineage>
        <taxon>Bacteria</taxon>
        <taxon>Pseudomonadati</taxon>
        <taxon>Pseudomonadota</taxon>
        <taxon>Gammaproteobacteria</taxon>
        <taxon>Legionellales</taxon>
        <taxon>Legionellaceae</taxon>
        <taxon>Legionella</taxon>
    </lineage>
</organism>
<dbReference type="PRINTS" id="PR01045">
    <property type="entry name" value="TRNASYNTHGB"/>
</dbReference>
<keyword evidence="8 11" id="KW-0648">Protein biosynthesis</keyword>
<evidence type="ECO:0000259" key="13">
    <source>
        <dbReference type="SMART" id="SM00836"/>
    </source>
</evidence>
<comment type="catalytic activity">
    <reaction evidence="10 11">
        <text>tRNA(Gly) + glycine + ATP = glycyl-tRNA(Gly) + AMP + diphosphate</text>
        <dbReference type="Rhea" id="RHEA:16013"/>
        <dbReference type="Rhea" id="RHEA-COMP:9664"/>
        <dbReference type="Rhea" id="RHEA-COMP:9683"/>
        <dbReference type="ChEBI" id="CHEBI:30616"/>
        <dbReference type="ChEBI" id="CHEBI:33019"/>
        <dbReference type="ChEBI" id="CHEBI:57305"/>
        <dbReference type="ChEBI" id="CHEBI:78442"/>
        <dbReference type="ChEBI" id="CHEBI:78522"/>
        <dbReference type="ChEBI" id="CHEBI:456215"/>
        <dbReference type="EC" id="6.1.1.14"/>
    </reaction>
</comment>
<evidence type="ECO:0000256" key="9">
    <source>
        <dbReference type="ARBA" id="ARBA00023146"/>
    </source>
</evidence>
<evidence type="ECO:0000313" key="15">
    <source>
        <dbReference type="Proteomes" id="UP000254794"/>
    </source>
</evidence>
<dbReference type="Gene3D" id="1.10.730.10">
    <property type="entry name" value="Isoleucyl-tRNA Synthetase, Domain 1"/>
    <property type="match status" value="1"/>
</dbReference>
<keyword evidence="12" id="KW-0175">Coiled coil</keyword>
<dbReference type="GO" id="GO:0005524">
    <property type="term" value="F:ATP binding"/>
    <property type="evidence" value="ECO:0007669"/>
    <property type="project" value="UniProtKB-UniRule"/>
</dbReference>
<evidence type="ECO:0000256" key="2">
    <source>
        <dbReference type="ARBA" id="ARBA00008226"/>
    </source>
</evidence>
<comment type="subcellular location">
    <subcellularLocation>
        <location evidence="1 11">Cytoplasm</location>
    </subcellularLocation>
</comment>
<dbReference type="InterPro" id="IPR006194">
    <property type="entry name" value="Gly-tRNA-synth_heterodimer"/>
</dbReference>
<dbReference type="GO" id="GO:0006426">
    <property type="term" value="P:glycyl-tRNA aminoacylation"/>
    <property type="evidence" value="ECO:0007669"/>
    <property type="project" value="UniProtKB-UniRule"/>
</dbReference>
<dbReference type="SUPFAM" id="SSF47323">
    <property type="entry name" value="Anticodon-binding domain of a subclass of class I aminoacyl-tRNA synthetases"/>
    <property type="match status" value="1"/>
</dbReference>
<dbReference type="EC" id="6.1.1.14" evidence="11"/>
<accession>A0A378JLP5</accession>
<dbReference type="NCBIfam" id="TIGR00211">
    <property type="entry name" value="glyS"/>
    <property type="match status" value="1"/>
</dbReference>
<evidence type="ECO:0000256" key="7">
    <source>
        <dbReference type="ARBA" id="ARBA00022840"/>
    </source>
</evidence>
<evidence type="ECO:0000256" key="4">
    <source>
        <dbReference type="ARBA" id="ARBA00022490"/>
    </source>
</evidence>
<evidence type="ECO:0000256" key="12">
    <source>
        <dbReference type="SAM" id="Coils"/>
    </source>
</evidence>
<dbReference type="PROSITE" id="PS50861">
    <property type="entry name" value="AA_TRNA_LIGASE_II_GLYAB"/>
    <property type="match status" value="1"/>
</dbReference>
<feature type="coiled-coil region" evidence="12">
    <location>
        <begin position="218"/>
        <end position="245"/>
    </location>
</feature>
<evidence type="ECO:0000256" key="5">
    <source>
        <dbReference type="ARBA" id="ARBA00022598"/>
    </source>
</evidence>
<keyword evidence="7 11" id="KW-0067">ATP-binding</keyword>
<dbReference type="PANTHER" id="PTHR30075">
    <property type="entry name" value="GLYCYL-TRNA SYNTHETASE"/>
    <property type="match status" value="1"/>
</dbReference>
<dbReference type="AlphaFoldDB" id="A0A378JLP5"/>
<evidence type="ECO:0000256" key="11">
    <source>
        <dbReference type="HAMAP-Rule" id="MF_00255"/>
    </source>
</evidence>
<keyword evidence="6 11" id="KW-0547">Nucleotide-binding</keyword>
<dbReference type="Pfam" id="PF02092">
    <property type="entry name" value="tRNA_synt_2f"/>
    <property type="match status" value="1"/>
</dbReference>
<name>A0A378JLP5_9GAMM</name>
<dbReference type="EMBL" id="UGOD01000001">
    <property type="protein sequence ID" value="STX52246.1"/>
    <property type="molecule type" value="Genomic_DNA"/>
</dbReference>
<sequence>MVNDFLFELGCEELPSGAVSALSEALISNITAALNKLQLGFNTITAFAAPRRLAILITDLINEQPTQRIIKRGPAKVAAYNAQNEPTPALLGFAKSCGVNVEALSISKTDKGEWVIYESDVAGAKVSTLLPNLIKEALTKLPIVKPMRWGEGDEEFARPVHWAVMLLGKDILPCQILGVQTGRHTYGHRFHAPQAIPIDNPRHYESLLQDAYVMADFAKRRESILKQIEEKAAEYQAEAVITEDLINEVTSIVEWPEVLVAHFDKEFLTVPAETLIAAMQTHQKCFALKDKKGQLLSSFLTVANIRSTDPTQVIAGNEKVMRARLSDAAFFFEQDKKQPLSHHLAATAKVIFQAKLGTLLDKSTRIQIMMNDLAQQLNLNKQNALRAAELSKCDLLTGMVGEFPELQGLMGYYYALNDGEDKEVALALYEQYLPRFANDTLPESRLGLSLSLADRLDTLVGIFAIGQRPTGVKDPFKLRRHALAVVRLLIASSNSLSLAELIDKAIVNYGKQFDKVHDFLAELKPFILERQQSYYLSQGIASDFVQAVRAKQDDYLDDFDKRIKALAFFARLPEASSLSAACKRVNNLLQQEEAVNYELCLVDESLLQEEAEKALFLKLKDVKQEIDPLYKKREYIAILTLLASLRPVVDTFFENVMVMVDNMNTRKNRLALLANLQAMLQGVADISQLQFI</sequence>
<gene>
    <name evidence="11 14" type="primary">glyS</name>
    <name evidence="14" type="ORF">NCTC13316_02350</name>
</gene>
<evidence type="ECO:0000313" key="14">
    <source>
        <dbReference type="EMBL" id="STX52246.1"/>
    </source>
</evidence>
<dbReference type="RefSeq" id="WP_115331817.1">
    <property type="nucleotide sequence ID" value="NZ_CAAAHP010000005.1"/>
</dbReference>
<reference evidence="14 15" key="1">
    <citation type="submission" date="2018-06" db="EMBL/GenBank/DDBJ databases">
        <authorList>
            <consortium name="Pathogen Informatics"/>
            <person name="Doyle S."/>
        </authorList>
    </citation>
    <scope>NUCLEOTIDE SEQUENCE [LARGE SCALE GENOMIC DNA]</scope>
    <source>
        <strain evidence="14 15">NCTC13316</strain>
    </source>
</reference>
<dbReference type="PANTHER" id="PTHR30075:SF2">
    <property type="entry name" value="GLYCINE--TRNA LIGASE, CHLOROPLASTIC_MITOCHONDRIAL 2"/>
    <property type="match status" value="1"/>
</dbReference>
<proteinExistence type="inferred from homology"/>
<keyword evidence="4 11" id="KW-0963">Cytoplasm</keyword>
<keyword evidence="9 11" id="KW-0030">Aminoacyl-tRNA synthetase</keyword>
<feature type="domain" description="DALR anticodon binding" evidence="13">
    <location>
        <begin position="584"/>
        <end position="689"/>
    </location>
</feature>
<dbReference type="InterPro" id="IPR008909">
    <property type="entry name" value="DALR_anticod-bd"/>
</dbReference>
<dbReference type="GO" id="GO:0004820">
    <property type="term" value="F:glycine-tRNA ligase activity"/>
    <property type="evidence" value="ECO:0007669"/>
    <property type="project" value="UniProtKB-UniRule"/>
</dbReference>
<evidence type="ECO:0000256" key="3">
    <source>
        <dbReference type="ARBA" id="ARBA00011209"/>
    </source>
</evidence>
<dbReference type="HAMAP" id="MF_00255">
    <property type="entry name" value="Gly_tRNA_synth_beta"/>
    <property type="match status" value="1"/>
</dbReference>
<evidence type="ECO:0000256" key="8">
    <source>
        <dbReference type="ARBA" id="ARBA00022917"/>
    </source>
</evidence>
<dbReference type="SUPFAM" id="SSF109604">
    <property type="entry name" value="HD-domain/PDEase-like"/>
    <property type="match status" value="1"/>
</dbReference>
<comment type="subunit">
    <text evidence="3 11">Tetramer of two alpha and two beta subunits.</text>
</comment>
<dbReference type="OrthoDB" id="9775440at2"/>
<dbReference type="GO" id="GO:0006420">
    <property type="term" value="P:arginyl-tRNA aminoacylation"/>
    <property type="evidence" value="ECO:0007669"/>
    <property type="project" value="InterPro"/>
</dbReference>
<comment type="similarity">
    <text evidence="2 11">Belongs to the class-II aminoacyl-tRNA synthetase family.</text>
</comment>
<dbReference type="GO" id="GO:0005829">
    <property type="term" value="C:cytosol"/>
    <property type="evidence" value="ECO:0007669"/>
    <property type="project" value="TreeGrafter"/>
</dbReference>
<evidence type="ECO:0000256" key="6">
    <source>
        <dbReference type="ARBA" id="ARBA00022741"/>
    </source>
</evidence>
<dbReference type="InterPro" id="IPR015944">
    <property type="entry name" value="Gly-tRNA-synth_bsu"/>
</dbReference>
<dbReference type="SMART" id="SM00836">
    <property type="entry name" value="DALR_1"/>
    <property type="match status" value="1"/>
</dbReference>
<keyword evidence="5 11" id="KW-0436">Ligase</keyword>
<dbReference type="GO" id="GO:0004814">
    <property type="term" value="F:arginine-tRNA ligase activity"/>
    <property type="evidence" value="ECO:0007669"/>
    <property type="project" value="InterPro"/>
</dbReference>
<evidence type="ECO:0000256" key="10">
    <source>
        <dbReference type="ARBA" id="ARBA00047937"/>
    </source>
</evidence>